<evidence type="ECO:0000313" key="1">
    <source>
        <dbReference type="EMBL" id="NYG22083.1"/>
    </source>
</evidence>
<keyword evidence="2" id="KW-1185">Reference proteome</keyword>
<dbReference type="EMBL" id="JACCFI010000001">
    <property type="protein sequence ID" value="NYG22083.1"/>
    <property type="molecule type" value="Genomic_DNA"/>
</dbReference>
<proteinExistence type="predicted"/>
<reference evidence="1 2" key="1">
    <citation type="submission" date="2020-07" db="EMBL/GenBank/DDBJ databases">
        <title>Sequencing the genomes of 1000 actinobacteria strains.</title>
        <authorList>
            <person name="Klenk H.-P."/>
        </authorList>
    </citation>
    <scope>NUCLEOTIDE SEQUENCE [LARGE SCALE GENOMIC DNA]</scope>
    <source>
        <strain evidence="1 2">DSM 8598</strain>
    </source>
</reference>
<evidence type="ECO:0000313" key="2">
    <source>
        <dbReference type="Proteomes" id="UP000549066"/>
    </source>
</evidence>
<dbReference type="Pfam" id="PF01503">
    <property type="entry name" value="PRA-PH"/>
    <property type="match status" value="1"/>
</dbReference>
<dbReference type="CDD" id="cd11538">
    <property type="entry name" value="NTP-PPase_u1"/>
    <property type="match status" value="1"/>
</dbReference>
<dbReference type="GO" id="GO:0016787">
    <property type="term" value="F:hydrolase activity"/>
    <property type="evidence" value="ECO:0007669"/>
    <property type="project" value="UniProtKB-KW"/>
</dbReference>
<sequence length="128" mass="14346">MFAKNGREIRVVRGRTVTLSLMELHAVEDAVESVSRTYAAKFDLNRTDEWFMLKLQEEVGELTQAFVDLKGMGRDRGLSEEEKREAFGNECADVLAHLLLLARSQGVDLPAAIEAKWLRWAEAAAPPS</sequence>
<name>A0A852X1Q0_9MICO</name>
<dbReference type="RefSeq" id="WP_246303738.1">
    <property type="nucleotide sequence ID" value="NZ_JACCFI010000001.1"/>
</dbReference>
<dbReference type="InterPro" id="IPR021130">
    <property type="entry name" value="PRib-ATP_PPHydrolase-like"/>
</dbReference>
<gene>
    <name evidence="1" type="ORF">BJY17_002830</name>
</gene>
<organism evidence="1 2">
    <name type="scientific">Agromyces hippuratus</name>
    <dbReference type="NCBI Taxonomy" id="286438"/>
    <lineage>
        <taxon>Bacteria</taxon>
        <taxon>Bacillati</taxon>
        <taxon>Actinomycetota</taxon>
        <taxon>Actinomycetes</taxon>
        <taxon>Micrococcales</taxon>
        <taxon>Microbacteriaceae</taxon>
        <taxon>Agromyces</taxon>
    </lineage>
</organism>
<dbReference type="Proteomes" id="UP000549066">
    <property type="component" value="Unassembled WGS sequence"/>
</dbReference>
<accession>A0A852X1Q0</accession>
<protein>
    <submittedName>
        <fullName evidence="1">NTP pyrophosphatase (Non-canonical NTP hydrolase)</fullName>
    </submittedName>
</protein>
<comment type="caution">
    <text evidence="1">The sequence shown here is derived from an EMBL/GenBank/DDBJ whole genome shotgun (WGS) entry which is preliminary data.</text>
</comment>
<dbReference type="SUPFAM" id="SSF101386">
    <property type="entry name" value="all-alpha NTP pyrophosphatases"/>
    <property type="match status" value="1"/>
</dbReference>
<dbReference type="Gene3D" id="1.10.287.1080">
    <property type="entry name" value="MazG-like"/>
    <property type="match status" value="1"/>
</dbReference>
<keyword evidence="1" id="KW-0378">Hydrolase</keyword>
<dbReference type="AlphaFoldDB" id="A0A852X1Q0"/>